<dbReference type="GO" id="GO:0003735">
    <property type="term" value="F:structural constituent of ribosome"/>
    <property type="evidence" value="ECO:0007669"/>
    <property type="project" value="InterPro"/>
</dbReference>
<comment type="function">
    <text evidence="5">One of the primary rRNA binding proteins, this protein initially binds near the 5'-end of the 23S rRNA. It is important during the early stages of 50S assembly. It makes multiple contacts with different domains of the 23S rRNA in the assembled 50S subunit and ribosome.</text>
</comment>
<dbReference type="SUPFAM" id="SSF52166">
    <property type="entry name" value="Ribosomal protein L4"/>
    <property type="match status" value="1"/>
</dbReference>
<dbReference type="InterPro" id="IPR002136">
    <property type="entry name" value="Ribosomal_uL4"/>
</dbReference>
<evidence type="ECO:0000256" key="5">
    <source>
        <dbReference type="HAMAP-Rule" id="MF_01328"/>
    </source>
</evidence>
<comment type="similarity">
    <text evidence="1 5">Belongs to the universal ribosomal protein uL4 family.</text>
</comment>
<evidence type="ECO:0000256" key="1">
    <source>
        <dbReference type="ARBA" id="ARBA00010528"/>
    </source>
</evidence>
<dbReference type="GO" id="GO:1990904">
    <property type="term" value="C:ribonucleoprotein complex"/>
    <property type="evidence" value="ECO:0007669"/>
    <property type="project" value="UniProtKB-KW"/>
</dbReference>
<dbReference type="GO" id="GO:0005840">
    <property type="term" value="C:ribosome"/>
    <property type="evidence" value="ECO:0007669"/>
    <property type="project" value="UniProtKB-KW"/>
</dbReference>
<sequence>MLQVPVVDLNNNVIGNVDLDEKVFGQPVNEALLHEAVTMSLNNQRQGTHATKTRALVSGGGKKPWRQKGSGRARSGSSRSPVWVGGGTVFGPHPRDYSYSMPRKKGRLALCSALSSKLKENNLIILDSFGVKDGKTKEIVSLLRRLNASGSTLIVCDSQNEPVYRGGRNLAGVVVMDVSQINVYDLLKFKNLIITKDGIEKVAEVWS</sequence>
<keyword evidence="2 5" id="KW-0689">Ribosomal protein</keyword>
<dbReference type="AlphaFoldDB" id="A0A0H4TF72"/>
<protein>
    <recommendedName>
        <fullName evidence="4 5">Large ribosomal subunit protein uL4</fullName>
    </recommendedName>
</protein>
<dbReference type="NCBIfam" id="TIGR03953">
    <property type="entry name" value="rplD_bact"/>
    <property type="match status" value="1"/>
</dbReference>
<evidence type="ECO:0000256" key="4">
    <source>
        <dbReference type="ARBA" id="ARBA00035244"/>
    </source>
</evidence>
<dbReference type="InterPro" id="IPR023574">
    <property type="entry name" value="Ribosomal_uL4_dom_sf"/>
</dbReference>
<proteinExistence type="inferred from homology"/>
<keyword evidence="5" id="KW-0694">RNA-binding</keyword>
<name>A0A0H4TF72_9BACT</name>
<dbReference type="InterPro" id="IPR013005">
    <property type="entry name" value="Ribosomal_uL4-like"/>
</dbReference>
<comment type="function">
    <text evidence="5">Forms part of the polypeptide exit tunnel.</text>
</comment>
<evidence type="ECO:0000313" key="7">
    <source>
        <dbReference type="EMBL" id="AKQ05277.1"/>
    </source>
</evidence>
<dbReference type="Pfam" id="PF00573">
    <property type="entry name" value="Ribosomal_L4"/>
    <property type="match status" value="1"/>
</dbReference>
<evidence type="ECO:0000256" key="6">
    <source>
        <dbReference type="SAM" id="MobiDB-lite"/>
    </source>
</evidence>
<accession>A0A0H4TF72</accession>
<dbReference type="Gene3D" id="3.40.1370.10">
    <property type="match status" value="1"/>
</dbReference>
<dbReference type="GO" id="GO:0019843">
    <property type="term" value="F:rRNA binding"/>
    <property type="evidence" value="ECO:0007669"/>
    <property type="project" value="UniProtKB-UniRule"/>
</dbReference>
<reference evidence="7" key="1">
    <citation type="journal article" date="2015" name="ISME J.">
        <title>Aquifer environment selects for microbial species cohorts in sediment and groundwater.</title>
        <authorList>
            <person name="Hug L.A."/>
            <person name="Thomas B.C."/>
            <person name="Brown C.T."/>
            <person name="Frischkorn K.R."/>
            <person name="Williams K.H."/>
            <person name="Tringe S.G."/>
            <person name="Banfield J.F."/>
        </authorList>
    </citation>
    <scope>NUCLEOTIDE SEQUENCE</scope>
</reference>
<dbReference type="EMBL" id="KT007068">
    <property type="protein sequence ID" value="AKQ05277.1"/>
    <property type="molecule type" value="Genomic_DNA"/>
</dbReference>
<keyword evidence="5" id="KW-0699">rRNA-binding</keyword>
<dbReference type="GO" id="GO:0006412">
    <property type="term" value="P:translation"/>
    <property type="evidence" value="ECO:0007669"/>
    <property type="project" value="UniProtKB-UniRule"/>
</dbReference>
<evidence type="ECO:0000256" key="2">
    <source>
        <dbReference type="ARBA" id="ARBA00022980"/>
    </source>
</evidence>
<organism evidence="7">
    <name type="scientific">uncultured Nitrospirae bacterium Rifle_16ft_4_minimus_28768</name>
    <dbReference type="NCBI Taxonomy" id="1665129"/>
    <lineage>
        <taxon>Bacteria</taxon>
        <taxon>Pseudomonadati</taxon>
        <taxon>Nitrospirota</taxon>
        <taxon>environmental samples</taxon>
    </lineage>
</organism>
<comment type="subunit">
    <text evidence="5">Part of the 50S ribosomal subunit.</text>
</comment>
<feature type="region of interest" description="Disordered" evidence="6">
    <location>
        <begin position="43"/>
        <end position="87"/>
    </location>
</feature>
<keyword evidence="3 5" id="KW-0687">Ribonucleoprotein</keyword>
<gene>
    <name evidence="5" type="primary">rplD</name>
</gene>
<evidence type="ECO:0000256" key="3">
    <source>
        <dbReference type="ARBA" id="ARBA00023274"/>
    </source>
</evidence>
<dbReference type="PANTHER" id="PTHR10746">
    <property type="entry name" value="50S RIBOSOMAL PROTEIN L4"/>
    <property type="match status" value="1"/>
</dbReference>
<dbReference type="PANTHER" id="PTHR10746:SF6">
    <property type="entry name" value="LARGE RIBOSOMAL SUBUNIT PROTEIN UL4M"/>
    <property type="match status" value="1"/>
</dbReference>
<dbReference type="HAMAP" id="MF_01328_B">
    <property type="entry name" value="Ribosomal_uL4_B"/>
    <property type="match status" value="1"/>
</dbReference>